<accession>A0AB38TG34</accession>
<sequence>MNLVPDATMAATIVGMTAIAVIPGVITIPDAHGLTLRTFFGAGQNHAPKEEENDAGEHHQQNSEMHPSGRVHLNSPLYPRPGRQFDSTMWM</sequence>
<feature type="compositionally biased region" description="Basic and acidic residues" evidence="1">
    <location>
        <begin position="47"/>
        <end position="61"/>
    </location>
</feature>
<evidence type="ECO:0000313" key="2">
    <source>
        <dbReference type="EMBL" id="UTU53740.1"/>
    </source>
</evidence>
<name>A0AB38TG34_9HYPH</name>
<evidence type="ECO:0000313" key="3">
    <source>
        <dbReference type="Proteomes" id="UP001060070"/>
    </source>
</evidence>
<dbReference type="RefSeq" id="WP_013529520.1">
    <property type="nucleotide sequence ID" value="NZ_CP088147.1"/>
</dbReference>
<dbReference type="EMBL" id="CP088147">
    <property type="protein sequence ID" value="UTU53740.1"/>
    <property type="molecule type" value="Genomic_DNA"/>
</dbReference>
<dbReference type="Proteomes" id="UP001060070">
    <property type="component" value="Chromosome"/>
</dbReference>
<proteinExistence type="predicted"/>
<organism evidence="2 3">
    <name type="scientific">Mesorhizobium ciceri</name>
    <dbReference type="NCBI Taxonomy" id="39645"/>
    <lineage>
        <taxon>Bacteria</taxon>
        <taxon>Pseudomonadati</taxon>
        <taxon>Pseudomonadota</taxon>
        <taxon>Alphaproteobacteria</taxon>
        <taxon>Hyphomicrobiales</taxon>
        <taxon>Phyllobacteriaceae</taxon>
        <taxon>Mesorhizobium</taxon>
    </lineage>
</organism>
<feature type="region of interest" description="Disordered" evidence="1">
    <location>
        <begin position="43"/>
        <end position="91"/>
    </location>
</feature>
<reference evidence="2 3" key="1">
    <citation type="journal article" date="2022" name="Microbiol. Resour. Announc.">
        <title>Complete Genome Sequence of Mesorhizobium ciceri Strain R30, a Rhizobium Used as a Commercial Inoculant for Chickpea in Argentina.</title>
        <authorList>
            <person name="Foresto E."/>
            <person name="Revale S."/>
            <person name="Primo E."/>
            <person name="Nievas F."/>
            <person name="Carezzano E."/>
            <person name="Puente M."/>
            <person name="Alzari P."/>
            <person name="Mart M."/>
            <person name="Ben-Assaya M."/>
            <person name="Mornico D."/>
            <person name="Santoro M."/>
            <person name="Mart F."/>
            <person name="Giordano W."/>
            <person name="Bogino P."/>
        </authorList>
    </citation>
    <scope>NUCLEOTIDE SEQUENCE [LARGE SCALE GENOMIC DNA]</scope>
    <source>
        <strain evidence="2 3">R30</strain>
    </source>
</reference>
<evidence type="ECO:0000256" key="1">
    <source>
        <dbReference type="SAM" id="MobiDB-lite"/>
    </source>
</evidence>
<protein>
    <submittedName>
        <fullName evidence="2">Uncharacterized protein</fullName>
    </submittedName>
</protein>
<gene>
    <name evidence="2" type="ORF">LRP29_10280</name>
</gene>
<keyword evidence="3" id="KW-1185">Reference proteome</keyword>
<dbReference type="AlphaFoldDB" id="A0AB38TG34"/>